<evidence type="ECO:0000313" key="1">
    <source>
        <dbReference type="EMBL" id="KAK9512787.1"/>
    </source>
</evidence>
<comment type="caution">
    <text evidence="1">The sequence shown here is derived from an EMBL/GenBank/DDBJ whole genome shotgun (WGS) entry which is preliminary data.</text>
</comment>
<dbReference type="AlphaFoldDB" id="A0AAW1DTA1"/>
<proteinExistence type="predicted"/>
<reference evidence="1 2" key="1">
    <citation type="submission" date="2022-12" db="EMBL/GenBank/DDBJ databases">
        <title>Chromosome-level genome assembly of true bugs.</title>
        <authorList>
            <person name="Ma L."/>
            <person name="Li H."/>
        </authorList>
    </citation>
    <scope>NUCLEOTIDE SEQUENCE [LARGE SCALE GENOMIC DNA]</scope>
    <source>
        <strain evidence="1">Lab_2022b</strain>
    </source>
</reference>
<evidence type="ECO:0000313" key="2">
    <source>
        <dbReference type="Proteomes" id="UP001461498"/>
    </source>
</evidence>
<dbReference type="Proteomes" id="UP001461498">
    <property type="component" value="Unassembled WGS sequence"/>
</dbReference>
<organism evidence="1 2">
    <name type="scientific">Rhynocoris fuscipes</name>
    <dbReference type="NCBI Taxonomy" id="488301"/>
    <lineage>
        <taxon>Eukaryota</taxon>
        <taxon>Metazoa</taxon>
        <taxon>Ecdysozoa</taxon>
        <taxon>Arthropoda</taxon>
        <taxon>Hexapoda</taxon>
        <taxon>Insecta</taxon>
        <taxon>Pterygota</taxon>
        <taxon>Neoptera</taxon>
        <taxon>Paraneoptera</taxon>
        <taxon>Hemiptera</taxon>
        <taxon>Heteroptera</taxon>
        <taxon>Panheteroptera</taxon>
        <taxon>Cimicomorpha</taxon>
        <taxon>Reduviidae</taxon>
        <taxon>Harpactorinae</taxon>
        <taxon>Harpactorini</taxon>
        <taxon>Rhynocoris</taxon>
    </lineage>
</organism>
<protein>
    <submittedName>
        <fullName evidence="1">Uncharacterized protein</fullName>
    </submittedName>
</protein>
<dbReference type="EMBL" id="JAPXFL010000001">
    <property type="protein sequence ID" value="KAK9512787.1"/>
    <property type="molecule type" value="Genomic_DNA"/>
</dbReference>
<name>A0AAW1DTA1_9HEMI</name>
<accession>A0AAW1DTA1</accession>
<gene>
    <name evidence="1" type="ORF">O3M35_001126</name>
</gene>
<sequence length="101" mass="11866">MNYNEYGYMMMKDATCRLLPAVKMEATLQQLCHKSENITIFSNVFSRVPQVVRSYTRGAAVVIYVARPLKSQWKNVNRRVPSIKWYKNLFATVSHQYDTRL</sequence>
<keyword evidence="2" id="KW-1185">Reference proteome</keyword>